<accession>A0A940N1I4</accession>
<name>A0A940N1I4_9PROT</name>
<keyword evidence="3" id="KW-1185">Reference proteome</keyword>
<comment type="caution">
    <text evidence="2">The sequence shown here is derived from an EMBL/GenBank/DDBJ whole genome shotgun (WGS) entry which is preliminary data.</text>
</comment>
<reference evidence="2" key="1">
    <citation type="submission" date="2021-03" db="EMBL/GenBank/DDBJ databases">
        <authorList>
            <person name="So Y."/>
        </authorList>
    </citation>
    <scope>NUCLEOTIDE SEQUENCE</scope>
    <source>
        <strain evidence="2">SG15</strain>
    </source>
</reference>
<proteinExistence type="predicted"/>
<gene>
    <name evidence="2" type="ORF">J5Y10_19690</name>
</gene>
<evidence type="ECO:0000256" key="1">
    <source>
        <dbReference type="SAM" id="MobiDB-lite"/>
    </source>
</evidence>
<dbReference type="Proteomes" id="UP000677537">
    <property type="component" value="Unassembled WGS sequence"/>
</dbReference>
<dbReference type="AlphaFoldDB" id="A0A940N1I4"/>
<dbReference type="RefSeq" id="WP_209375812.1">
    <property type="nucleotide sequence ID" value="NZ_JAGIZA010000013.1"/>
</dbReference>
<evidence type="ECO:0000313" key="2">
    <source>
        <dbReference type="EMBL" id="MBP0495015.1"/>
    </source>
</evidence>
<sequence length="199" mass="21403">MVPAAVPNGSFLIGQEVAIVSIRTGVLEDVLPVSAVSPQGNIVVTGWKGFFSPDGLEVRQPVRKATAVRQHSCEVISLHGRILGDLLDLPTGRQPVRKLRPRWFIRVATPEDRAVLDARDDDLRLMRLITQRLKRAARSANLLPREALLEISRLVGQATGPGQGNRAADAAVQDVTPGFLHGQGEASMARGEPTSSTAP</sequence>
<evidence type="ECO:0000313" key="3">
    <source>
        <dbReference type="Proteomes" id="UP000677537"/>
    </source>
</evidence>
<protein>
    <submittedName>
        <fullName evidence="2">Uncharacterized protein</fullName>
    </submittedName>
</protein>
<dbReference type="EMBL" id="JAGIZA010000013">
    <property type="protein sequence ID" value="MBP0495015.1"/>
    <property type="molecule type" value="Genomic_DNA"/>
</dbReference>
<feature type="region of interest" description="Disordered" evidence="1">
    <location>
        <begin position="178"/>
        <end position="199"/>
    </location>
</feature>
<organism evidence="2 3">
    <name type="scientific">Roseomonas indoligenes</name>
    <dbReference type="NCBI Taxonomy" id="2820811"/>
    <lineage>
        <taxon>Bacteria</taxon>
        <taxon>Pseudomonadati</taxon>
        <taxon>Pseudomonadota</taxon>
        <taxon>Alphaproteobacteria</taxon>
        <taxon>Acetobacterales</taxon>
        <taxon>Roseomonadaceae</taxon>
        <taxon>Roseomonas</taxon>
    </lineage>
</organism>